<gene>
    <name evidence="1" type="ordered locus">APA01_25450</name>
</gene>
<dbReference type="HOGENOM" id="CLU_174528_0_0_5"/>
<protein>
    <submittedName>
        <fullName evidence="1">Uncharacterized protein</fullName>
    </submittedName>
</protein>
<accession>C7JG80</accession>
<organism evidence="1 2">
    <name type="scientific">Acetobacter pasteurianus (strain NBRC 105184 / IFO 3283-01)</name>
    <dbReference type="NCBI Taxonomy" id="634452"/>
    <lineage>
        <taxon>Bacteria</taxon>
        <taxon>Pseudomonadati</taxon>
        <taxon>Pseudomonadota</taxon>
        <taxon>Alphaproteobacteria</taxon>
        <taxon>Acetobacterales</taxon>
        <taxon>Acetobacteraceae</taxon>
        <taxon>Acetobacter</taxon>
    </lineage>
</organism>
<evidence type="ECO:0000313" key="1">
    <source>
        <dbReference type="EMBL" id="BAI00650.1"/>
    </source>
</evidence>
<sequence>MPYKAQFFKSWAKPTLSGLCLTIKQQIQDNHRICAMLRKPNTTLNMTHQNTNISTGHKTRDSLSDLQFLQEWVASPAYSTASVLRAGQIRRTNPDLVRQVAAKTHKTP</sequence>
<name>C7JG80_ACEP3</name>
<dbReference type="AlphaFoldDB" id="C7JG80"/>
<dbReference type="Proteomes" id="UP000000948">
    <property type="component" value="Chromosome"/>
</dbReference>
<reference evidence="1 2" key="1">
    <citation type="journal article" date="2009" name="Nucleic Acids Res.">
        <title>Whole-genome analyses reveal genetic instability of Acetobacter pasteurianus.</title>
        <authorList>
            <person name="Azuma Y."/>
            <person name="Hosoyama A."/>
            <person name="Matsutani M."/>
            <person name="Furuya N."/>
            <person name="Horikawa H."/>
            <person name="Harada T."/>
            <person name="Hirakawa H."/>
            <person name="Kuhara S."/>
            <person name="Matsushita K."/>
            <person name="Fujita N."/>
            <person name="Shirai M."/>
        </authorList>
    </citation>
    <scope>NUCLEOTIDE SEQUENCE [LARGE SCALE GENOMIC DNA]</scope>
    <source>
        <strain evidence="2">NBRC 105184 / IFO 3283-01</strain>
    </source>
</reference>
<dbReference type="EMBL" id="AP011121">
    <property type="protein sequence ID" value="BAI00650.1"/>
    <property type="molecule type" value="Genomic_DNA"/>
</dbReference>
<dbReference type="KEGG" id="apt:APA01_25450"/>
<dbReference type="STRING" id="634452.APA01_25450"/>
<proteinExistence type="predicted"/>
<evidence type="ECO:0000313" key="2">
    <source>
        <dbReference type="Proteomes" id="UP000000948"/>
    </source>
</evidence>